<reference evidence="5 6" key="1">
    <citation type="submission" date="2016-12" db="EMBL/GenBank/DDBJ databases">
        <title>The new phylogeny of genus Mycobacterium.</title>
        <authorList>
            <person name="Tortoli E."/>
            <person name="Trovato A."/>
            <person name="Cirillo D.M."/>
        </authorList>
    </citation>
    <scope>NUCLEOTIDE SEQUENCE [LARGE SCALE GENOMIC DNA]</scope>
    <source>
        <strain evidence="5 6">DSM 45130</strain>
    </source>
</reference>
<dbReference type="PANTHER" id="PTHR33744:SF1">
    <property type="entry name" value="DNA-BINDING TRANSCRIPTIONAL ACTIVATOR ADER"/>
    <property type="match status" value="1"/>
</dbReference>
<dbReference type="InterPro" id="IPR041522">
    <property type="entry name" value="CdaR_GGDEF"/>
</dbReference>
<keyword evidence="6" id="KW-1185">Reference proteome</keyword>
<organism evidence="5 6">
    <name type="scientific">Mycolicibacterium insubricum</name>
    <dbReference type="NCBI Taxonomy" id="444597"/>
    <lineage>
        <taxon>Bacteria</taxon>
        <taxon>Bacillati</taxon>
        <taxon>Actinomycetota</taxon>
        <taxon>Actinomycetes</taxon>
        <taxon>Mycobacteriales</taxon>
        <taxon>Mycobacteriaceae</taxon>
        <taxon>Mycolicibacterium</taxon>
    </lineage>
</organism>
<dbReference type="Pfam" id="PF14361">
    <property type="entry name" value="RsbRD_N"/>
    <property type="match status" value="1"/>
</dbReference>
<gene>
    <name evidence="5" type="ORF">BST26_18500</name>
</gene>
<dbReference type="Pfam" id="PF17853">
    <property type="entry name" value="GGDEF_2"/>
    <property type="match status" value="1"/>
</dbReference>
<feature type="domain" description="CdaR GGDEF-like" evidence="4">
    <location>
        <begin position="163"/>
        <end position="284"/>
    </location>
</feature>
<dbReference type="EMBL" id="MVHS01000060">
    <property type="protein sequence ID" value="ORA65554.1"/>
    <property type="molecule type" value="Genomic_DNA"/>
</dbReference>
<evidence type="ECO:0000256" key="1">
    <source>
        <dbReference type="ARBA" id="ARBA00006754"/>
    </source>
</evidence>
<dbReference type="Proteomes" id="UP000192801">
    <property type="component" value="Unassembled WGS sequence"/>
</dbReference>
<name>A0A1X0CZG6_9MYCO</name>
<evidence type="ECO:0000259" key="2">
    <source>
        <dbReference type="Pfam" id="PF13556"/>
    </source>
</evidence>
<dbReference type="AlphaFoldDB" id="A0A1X0CZG6"/>
<dbReference type="Pfam" id="PF13556">
    <property type="entry name" value="HTH_30"/>
    <property type="match status" value="1"/>
</dbReference>
<evidence type="ECO:0000313" key="6">
    <source>
        <dbReference type="Proteomes" id="UP000192801"/>
    </source>
</evidence>
<feature type="domain" description="RsbT co-antagonist protein RsbRD N-terminal" evidence="3">
    <location>
        <begin position="9"/>
        <end position="153"/>
    </location>
</feature>
<dbReference type="STRING" id="444597.BST26_18500"/>
<evidence type="ECO:0000313" key="5">
    <source>
        <dbReference type="EMBL" id="ORA65554.1"/>
    </source>
</evidence>
<feature type="domain" description="PucR C-terminal helix-turn-helix" evidence="2">
    <location>
        <begin position="339"/>
        <end position="394"/>
    </location>
</feature>
<dbReference type="InterPro" id="IPR025736">
    <property type="entry name" value="PucR_C-HTH_dom"/>
</dbReference>
<dbReference type="InterPro" id="IPR051448">
    <property type="entry name" value="CdaR-like_regulators"/>
</dbReference>
<comment type="caution">
    <text evidence="5">The sequence shown here is derived from an EMBL/GenBank/DDBJ whole genome shotgun (WGS) entry which is preliminary data.</text>
</comment>
<dbReference type="PANTHER" id="PTHR33744">
    <property type="entry name" value="CARBOHYDRATE DIACID REGULATOR"/>
    <property type="match status" value="1"/>
</dbReference>
<evidence type="ECO:0000259" key="3">
    <source>
        <dbReference type="Pfam" id="PF14361"/>
    </source>
</evidence>
<protein>
    <submittedName>
        <fullName evidence="5">PucR family transcriptional regulator</fullName>
    </submittedName>
</protein>
<dbReference type="OrthoDB" id="3663486at2"/>
<dbReference type="Gene3D" id="1.10.10.2840">
    <property type="entry name" value="PucR C-terminal helix-turn-helix domain"/>
    <property type="match status" value="1"/>
</dbReference>
<dbReference type="InterPro" id="IPR025751">
    <property type="entry name" value="RsbRD_N_dom"/>
</dbReference>
<proteinExistence type="inferred from homology"/>
<accession>A0A1X0CZG6</accession>
<dbReference type="InterPro" id="IPR042070">
    <property type="entry name" value="PucR_C-HTH_sf"/>
</dbReference>
<evidence type="ECO:0000259" key="4">
    <source>
        <dbReference type="Pfam" id="PF17853"/>
    </source>
</evidence>
<comment type="similarity">
    <text evidence="1">Belongs to the CdaR family.</text>
</comment>
<sequence length="408" mass="44824">MSRISAHQDRVVATVERRIVTEITQLRDDSGLGDLLGASVAGNVDTIFRALRHQIPIHRVEPPTAALEYARRVAQHGIPMNALIRAYRLGHALVLGAIAEELETTDLEPQLRLAVFEQITDISFRYVDWISQQVSVVYEHERDRWLENRNSAREIRVREVLISDDGDTDAVAAAIGYPMRRTNLALMLWRPEAGEVGDDLIGLERFLRALTEALSAQGDSLFVGADQSCGWGWIPLSTRDAPAVAARVRRFVGEHPDAPAVALGSALPGLDGFRRSHRQAHRARGMAIAMGLAAGGVISADDPGFATAAMLGEDLEQTRDWVAEVLGSLATDTANDARLRETLWVFLQHGSSYKGAAAELRLHFNSVKYRVVRAGQRRGRPIADERLDVELALLVCRWFGGAVLQPGG</sequence>